<proteinExistence type="predicted"/>
<dbReference type="InterPro" id="IPR006612">
    <property type="entry name" value="THAP_Znf"/>
</dbReference>
<keyword evidence="4 5" id="KW-0238">DNA-binding</keyword>
<keyword evidence="2 5" id="KW-0863">Zinc-finger</keyword>
<evidence type="ECO:0000256" key="1">
    <source>
        <dbReference type="ARBA" id="ARBA00022723"/>
    </source>
</evidence>
<dbReference type="PANTHER" id="PTHR46927">
    <property type="entry name" value="AGAP005574-PA"/>
    <property type="match status" value="1"/>
</dbReference>
<keyword evidence="1" id="KW-0479">Metal-binding</keyword>
<dbReference type="InterPro" id="IPR052224">
    <property type="entry name" value="THAP_domain_protein"/>
</dbReference>
<sequence length="189" mass="21698">MENAFCCAVGCTNKAYKKCSISSFPFPLGDPDQLDQWVLKMRRLNWTPNSFCRLCSEHFESDCFTKDLGVPRLHTSLMNTCFCNGRRGRFTKLTHKIRDGVDHLFYKYKRVKAKGTLIHLIQLITFDGGGGEGREKKRPARFPVQRVTSAPRTQMAIDKKRWLYPECHAEVSFERGTAREGNYPALARA</sequence>
<feature type="domain" description="THAP-type" evidence="6">
    <location>
        <begin position="1"/>
        <end position="82"/>
    </location>
</feature>
<evidence type="ECO:0000256" key="4">
    <source>
        <dbReference type="ARBA" id="ARBA00023125"/>
    </source>
</evidence>
<reference evidence="7" key="2">
    <citation type="submission" date="2025-09" db="UniProtKB">
        <authorList>
            <consortium name="Ensembl"/>
        </authorList>
    </citation>
    <scope>IDENTIFICATION</scope>
</reference>
<organism evidence="7 8">
    <name type="scientific">Neogobius melanostomus</name>
    <name type="common">round goby</name>
    <dbReference type="NCBI Taxonomy" id="47308"/>
    <lineage>
        <taxon>Eukaryota</taxon>
        <taxon>Metazoa</taxon>
        <taxon>Chordata</taxon>
        <taxon>Craniata</taxon>
        <taxon>Vertebrata</taxon>
        <taxon>Euteleostomi</taxon>
        <taxon>Actinopterygii</taxon>
        <taxon>Neopterygii</taxon>
        <taxon>Teleostei</taxon>
        <taxon>Neoteleostei</taxon>
        <taxon>Acanthomorphata</taxon>
        <taxon>Gobiaria</taxon>
        <taxon>Gobiiformes</taxon>
        <taxon>Gobioidei</taxon>
        <taxon>Gobiidae</taxon>
        <taxon>Benthophilinae</taxon>
        <taxon>Neogobiini</taxon>
        <taxon>Neogobius</taxon>
    </lineage>
</organism>
<dbReference type="SMART" id="SM00980">
    <property type="entry name" value="THAP"/>
    <property type="match status" value="1"/>
</dbReference>
<keyword evidence="3" id="KW-0862">Zinc</keyword>
<evidence type="ECO:0000256" key="5">
    <source>
        <dbReference type="PROSITE-ProRule" id="PRU00309"/>
    </source>
</evidence>
<dbReference type="GO" id="GO:0003677">
    <property type="term" value="F:DNA binding"/>
    <property type="evidence" value="ECO:0007669"/>
    <property type="project" value="UniProtKB-UniRule"/>
</dbReference>
<name>A0A8C6SWU9_9GOBI</name>
<evidence type="ECO:0000259" key="6">
    <source>
        <dbReference type="PROSITE" id="PS50950"/>
    </source>
</evidence>
<evidence type="ECO:0000313" key="8">
    <source>
        <dbReference type="Proteomes" id="UP000694523"/>
    </source>
</evidence>
<accession>A0A8C6SWU9</accession>
<reference evidence="7" key="1">
    <citation type="submission" date="2025-08" db="UniProtKB">
        <authorList>
            <consortium name="Ensembl"/>
        </authorList>
    </citation>
    <scope>IDENTIFICATION</scope>
</reference>
<dbReference type="AlphaFoldDB" id="A0A8C6SWU9"/>
<dbReference type="GO" id="GO:0008270">
    <property type="term" value="F:zinc ion binding"/>
    <property type="evidence" value="ECO:0007669"/>
    <property type="project" value="UniProtKB-KW"/>
</dbReference>
<dbReference type="Ensembl" id="ENSNMLT00000012875.1">
    <property type="protein sequence ID" value="ENSNMLP00000011385.1"/>
    <property type="gene ID" value="ENSNMLG00000007795.1"/>
</dbReference>
<dbReference type="PROSITE" id="PS50950">
    <property type="entry name" value="ZF_THAP"/>
    <property type="match status" value="1"/>
</dbReference>
<dbReference type="SUPFAM" id="SSF57716">
    <property type="entry name" value="Glucocorticoid receptor-like (DNA-binding domain)"/>
    <property type="match status" value="1"/>
</dbReference>
<evidence type="ECO:0000256" key="3">
    <source>
        <dbReference type="ARBA" id="ARBA00022833"/>
    </source>
</evidence>
<evidence type="ECO:0000256" key="2">
    <source>
        <dbReference type="ARBA" id="ARBA00022771"/>
    </source>
</evidence>
<dbReference type="PANTHER" id="PTHR46927:SF2">
    <property type="entry name" value="THAP DOMAIN-CONTAINING PROTEIN 8"/>
    <property type="match status" value="1"/>
</dbReference>
<evidence type="ECO:0000313" key="7">
    <source>
        <dbReference type="Ensembl" id="ENSNMLP00000011385.1"/>
    </source>
</evidence>
<keyword evidence="8" id="KW-1185">Reference proteome</keyword>
<dbReference type="Pfam" id="PF05485">
    <property type="entry name" value="THAP"/>
    <property type="match status" value="1"/>
</dbReference>
<dbReference type="Proteomes" id="UP000694523">
    <property type="component" value="Unplaced"/>
</dbReference>
<protein>
    <recommendedName>
        <fullName evidence="6">THAP-type domain-containing protein</fullName>
    </recommendedName>
</protein>